<dbReference type="GO" id="GO:0019216">
    <property type="term" value="P:regulation of lipid metabolic process"/>
    <property type="evidence" value="ECO:0007669"/>
    <property type="project" value="TreeGrafter"/>
</dbReference>
<dbReference type="SUPFAM" id="SSF56601">
    <property type="entry name" value="beta-lactamase/transpeptidase-like"/>
    <property type="match status" value="1"/>
</dbReference>
<dbReference type="GO" id="GO:0006508">
    <property type="term" value="P:proteolysis"/>
    <property type="evidence" value="ECO:0007669"/>
    <property type="project" value="TreeGrafter"/>
</dbReference>
<proteinExistence type="predicted"/>
<accession>A0A2A4MVK6</accession>
<keyword evidence="1" id="KW-0472">Membrane</keyword>
<dbReference type="InterPro" id="IPR052794">
    <property type="entry name" value="Mito_Ser_Protease_LACTB"/>
</dbReference>
<feature type="transmembrane region" description="Helical" evidence="1">
    <location>
        <begin position="24"/>
        <end position="46"/>
    </location>
</feature>
<dbReference type="PANTHER" id="PTHR46520:SF1">
    <property type="entry name" value="SERINE BETA-LACTAMASE-LIKE PROTEIN LACTB, MITOCHONDRIAL"/>
    <property type="match status" value="1"/>
</dbReference>
<evidence type="ECO:0000256" key="1">
    <source>
        <dbReference type="SAM" id="Phobius"/>
    </source>
</evidence>
<comment type="caution">
    <text evidence="3">The sequence shown here is derived from an EMBL/GenBank/DDBJ whole genome shotgun (WGS) entry which is preliminary data.</text>
</comment>
<organism evidence="3 4">
    <name type="scientific">SAR86 cluster bacterium</name>
    <dbReference type="NCBI Taxonomy" id="2030880"/>
    <lineage>
        <taxon>Bacteria</taxon>
        <taxon>Pseudomonadati</taxon>
        <taxon>Pseudomonadota</taxon>
        <taxon>Gammaproteobacteria</taxon>
        <taxon>SAR86 cluster</taxon>
    </lineage>
</organism>
<evidence type="ECO:0000313" key="4">
    <source>
        <dbReference type="Proteomes" id="UP000218172"/>
    </source>
</evidence>
<dbReference type="AlphaFoldDB" id="A0A2A4MVK6"/>
<keyword evidence="1" id="KW-1133">Transmembrane helix</keyword>
<name>A0A2A4MVK6_9GAMM</name>
<reference evidence="4" key="1">
    <citation type="submission" date="2017-08" db="EMBL/GenBank/DDBJ databases">
        <title>A dynamic microbial community with high functional redundancy inhabits the cold, oxic subseafloor aquifer.</title>
        <authorList>
            <person name="Tully B.J."/>
            <person name="Wheat C.G."/>
            <person name="Glazer B.T."/>
            <person name="Huber J.A."/>
        </authorList>
    </citation>
    <scope>NUCLEOTIDE SEQUENCE [LARGE SCALE GENOMIC DNA]</scope>
</reference>
<dbReference type="Proteomes" id="UP000218172">
    <property type="component" value="Unassembled WGS sequence"/>
</dbReference>
<evidence type="ECO:0000313" key="3">
    <source>
        <dbReference type="EMBL" id="PCH63626.1"/>
    </source>
</evidence>
<dbReference type="GO" id="GO:0008233">
    <property type="term" value="F:peptidase activity"/>
    <property type="evidence" value="ECO:0007669"/>
    <property type="project" value="TreeGrafter"/>
</dbReference>
<gene>
    <name evidence="3" type="ORF">COC19_00805</name>
</gene>
<dbReference type="EMBL" id="NVQR01000011">
    <property type="protein sequence ID" value="PCH63626.1"/>
    <property type="molecule type" value="Genomic_DNA"/>
</dbReference>
<dbReference type="InterPro" id="IPR012338">
    <property type="entry name" value="Beta-lactam/transpept-like"/>
</dbReference>
<feature type="domain" description="Beta-lactamase-related" evidence="2">
    <location>
        <begin position="92"/>
        <end position="414"/>
    </location>
</feature>
<protein>
    <recommendedName>
        <fullName evidence="2">Beta-lactamase-related domain-containing protein</fullName>
    </recommendedName>
</protein>
<sequence length="430" mass="46485">MAPTREILYLSRRIHMLLGKKTKITAVCFIGLVFILLVLIGPWAFFYQTRMLPTTALSPIDADIGQQWSAAELSEPQISANYETLINARNTIGMPSVSAAIAYNGSLMWAGAVGYADLESETQATVNSRYRLGSVSKSITGTLLSILVDKDIVDLDTKASDYMPALPAQLSQLTPRMLASHTGGIRHYSGFPGYWPTWHPQFSNKSYASVAAGLGIFLKDDLLFPPGTNFNYSTYGFSLLSRLMEQASGMSFDKLLHNEIFTKAGMTNTQIDHPGSMHNRVSFYTTAKGNYIETYPTNSSYKIAGGGIVSTPTDLVALGQLLLNDELITVGAKLIMWTPATLPGGVNNPQNYGLGWRIDESSRLSSEGKAVTIIHHGGSQNGGVAFFMLIPSYGISVAAVSNTGAGNARRSVQAISNELVRLAVAEMDSD</sequence>
<keyword evidence="1" id="KW-0812">Transmembrane</keyword>
<dbReference type="PANTHER" id="PTHR46520">
    <property type="entry name" value="SERINE BETA-LACTAMASE-LIKE PROTEIN LACTB, MITOCHONDRIAL"/>
    <property type="match status" value="1"/>
</dbReference>
<dbReference type="Gene3D" id="3.40.710.10">
    <property type="entry name" value="DD-peptidase/beta-lactamase superfamily"/>
    <property type="match status" value="1"/>
</dbReference>
<evidence type="ECO:0000259" key="2">
    <source>
        <dbReference type="Pfam" id="PF00144"/>
    </source>
</evidence>
<dbReference type="Pfam" id="PF00144">
    <property type="entry name" value="Beta-lactamase"/>
    <property type="match status" value="1"/>
</dbReference>
<dbReference type="InterPro" id="IPR001466">
    <property type="entry name" value="Beta-lactam-related"/>
</dbReference>